<keyword evidence="2" id="KW-1133">Transmembrane helix</keyword>
<dbReference type="Proteomes" id="UP000660680">
    <property type="component" value="Unassembled WGS sequence"/>
</dbReference>
<feature type="compositionally biased region" description="Basic and acidic residues" evidence="1">
    <location>
        <begin position="1"/>
        <end position="23"/>
    </location>
</feature>
<feature type="transmembrane region" description="Helical" evidence="2">
    <location>
        <begin position="165"/>
        <end position="186"/>
    </location>
</feature>
<sequence length="377" mass="40073">MSTWQQERRADKAAAAEQRRADQDAAAQRRRADAEAAARLRRENQAARKRLRTEATAARAAQRAARRAALAGWVRANVLDLMFVPVIVIPAVLAWPAMAAYGREVFGGWGVLLPGFTEGCMWVFAFAVAMAARAERPTFWLQAGVWVSAAMAAAMNYAHGAQQSPAHGVVMALVSVGGVIVHQLVAARPPRPRRTRAERDAARVAARARRRVLTVRLAAVRDAAAQVTATGDATLVFRPRTVRAARRFGRVRLLDTAVPGLPVAALPEVDPAADALAAEIGEYLSALPAPPAGGNGGNTPGTAHTPTPLPTLTDRAAQRVPGLVARARAAIDAGKLPPRPTRVQVQKLLRCRAEVAIVVTHILTDDRGDTTGQGVPA</sequence>
<feature type="region of interest" description="Disordered" evidence="1">
    <location>
        <begin position="1"/>
        <end position="34"/>
    </location>
</feature>
<accession>A0A918GTW5</accession>
<keyword evidence="2" id="KW-0472">Membrane</keyword>
<dbReference type="RefSeq" id="WP_189214494.1">
    <property type="nucleotide sequence ID" value="NZ_BMRB01000016.1"/>
</dbReference>
<feature type="transmembrane region" description="Helical" evidence="2">
    <location>
        <begin position="109"/>
        <end position="132"/>
    </location>
</feature>
<keyword evidence="2" id="KW-0812">Transmembrane</keyword>
<keyword evidence="4" id="KW-1185">Reference proteome</keyword>
<dbReference type="EMBL" id="BMRB01000016">
    <property type="protein sequence ID" value="GGS61399.1"/>
    <property type="molecule type" value="Genomic_DNA"/>
</dbReference>
<reference evidence="3" key="2">
    <citation type="submission" date="2020-09" db="EMBL/GenBank/DDBJ databases">
        <authorList>
            <person name="Sun Q."/>
            <person name="Ohkuma M."/>
        </authorList>
    </citation>
    <scope>NUCLEOTIDE SEQUENCE</scope>
    <source>
        <strain evidence="3">JCM 3276</strain>
    </source>
</reference>
<organism evidence="3 4">
    <name type="scientific">Actinokineospora fastidiosa</name>
    <dbReference type="NCBI Taxonomy" id="1816"/>
    <lineage>
        <taxon>Bacteria</taxon>
        <taxon>Bacillati</taxon>
        <taxon>Actinomycetota</taxon>
        <taxon>Actinomycetes</taxon>
        <taxon>Pseudonocardiales</taxon>
        <taxon>Pseudonocardiaceae</taxon>
        <taxon>Actinokineospora</taxon>
    </lineage>
</organism>
<comment type="caution">
    <text evidence="3">The sequence shown here is derived from an EMBL/GenBank/DDBJ whole genome shotgun (WGS) entry which is preliminary data.</text>
</comment>
<evidence type="ECO:0000313" key="3">
    <source>
        <dbReference type="EMBL" id="GGS61399.1"/>
    </source>
</evidence>
<dbReference type="AlphaFoldDB" id="A0A918GTW5"/>
<evidence type="ECO:0000313" key="4">
    <source>
        <dbReference type="Proteomes" id="UP000660680"/>
    </source>
</evidence>
<reference evidence="3" key="1">
    <citation type="journal article" date="2014" name="Int. J. Syst. Evol. Microbiol.">
        <title>Complete genome sequence of Corynebacterium casei LMG S-19264T (=DSM 44701T), isolated from a smear-ripened cheese.</title>
        <authorList>
            <consortium name="US DOE Joint Genome Institute (JGI-PGF)"/>
            <person name="Walter F."/>
            <person name="Albersmeier A."/>
            <person name="Kalinowski J."/>
            <person name="Ruckert C."/>
        </authorList>
    </citation>
    <scope>NUCLEOTIDE SEQUENCE</scope>
    <source>
        <strain evidence="3">JCM 3276</strain>
    </source>
</reference>
<evidence type="ECO:0000256" key="2">
    <source>
        <dbReference type="SAM" id="Phobius"/>
    </source>
</evidence>
<feature type="transmembrane region" description="Helical" evidence="2">
    <location>
        <begin position="76"/>
        <end position="97"/>
    </location>
</feature>
<evidence type="ECO:0008006" key="5">
    <source>
        <dbReference type="Google" id="ProtNLM"/>
    </source>
</evidence>
<feature type="transmembrane region" description="Helical" evidence="2">
    <location>
        <begin position="139"/>
        <end position="159"/>
    </location>
</feature>
<feature type="region of interest" description="Disordered" evidence="1">
    <location>
        <begin position="289"/>
        <end position="312"/>
    </location>
</feature>
<name>A0A918GTW5_9PSEU</name>
<protein>
    <recommendedName>
        <fullName evidence="5">DUF2637 domain-containing protein</fullName>
    </recommendedName>
</protein>
<proteinExistence type="predicted"/>
<evidence type="ECO:0000256" key="1">
    <source>
        <dbReference type="SAM" id="MobiDB-lite"/>
    </source>
</evidence>
<gene>
    <name evidence="3" type="ORF">GCM10010171_65260</name>
</gene>
<feature type="compositionally biased region" description="Low complexity" evidence="1">
    <location>
        <begin position="300"/>
        <end position="312"/>
    </location>
</feature>